<evidence type="ECO:0000256" key="7">
    <source>
        <dbReference type="ARBA" id="ARBA00023136"/>
    </source>
</evidence>
<proteinExistence type="inferred from homology"/>
<feature type="signal peptide" evidence="9">
    <location>
        <begin position="1"/>
        <end position="26"/>
    </location>
</feature>
<dbReference type="AlphaFoldDB" id="A0A067F629"/>
<keyword evidence="3 8" id="KW-0813">Transport</keyword>
<evidence type="ECO:0000256" key="6">
    <source>
        <dbReference type="ARBA" id="ARBA00023065"/>
    </source>
</evidence>
<name>A0A067F629_CITSI</name>
<feature type="chain" id="PRO_5001636906" evidence="9">
    <location>
        <begin position="27"/>
        <end position="359"/>
    </location>
</feature>
<dbReference type="PANTHER" id="PTHR11040">
    <property type="entry name" value="ZINC/IRON TRANSPORTER"/>
    <property type="match status" value="1"/>
</dbReference>
<keyword evidence="4 8" id="KW-0812">Transmembrane</keyword>
<comment type="similarity">
    <text evidence="2 8">Belongs to the ZIP transporter (TC 2.A.5) family.</text>
</comment>
<organism evidence="10 11">
    <name type="scientific">Citrus sinensis</name>
    <name type="common">Sweet orange</name>
    <name type="synonym">Citrus aurantium var. sinensis</name>
    <dbReference type="NCBI Taxonomy" id="2711"/>
    <lineage>
        <taxon>Eukaryota</taxon>
        <taxon>Viridiplantae</taxon>
        <taxon>Streptophyta</taxon>
        <taxon>Embryophyta</taxon>
        <taxon>Tracheophyta</taxon>
        <taxon>Spermatophyta</taxon>
        <taxon>Magnoliopsida</taxon>
        <taxon>eudicotyledons</taxon>
        <taxon>Gunneridae</taxon>
        <taxon>Pentapetalae</taxon>
        <taxon>rosids</taxon>
        <taxon>malvids</taxon>
        <taxon>Sapindales</taxon>
        <taxon>Rutaceae</taxon>
        <taxon>Aurantioideae</taxon>
        <taxon>Citrus</taxon>
    </lineage>
</organism>
<accession>A0A067F629</accession>
<feature type="transmembrane region" description="Helical" evidence="8">
    <location>
        <begin position="81"/>
        <end position="102"/>
    </location>
</feature>
<keyword evidence="6 8" id="KW-0406">Ion transport</keyword>
<dbReference type="InterPro" id="IPR004698">
    <property type="entry name" value="Zn/Fe_permease_fun/pln"/>
</dbReference>
<keyword evidence="11" id="KW-1185">Reference proteome</keyword>
<sequence length="359" mass="38509">MACNSVNILKIKTLAFILLYPTLVFGECVCDVEAMSQDNNQQEALKYKVIAIASILVAGAFGVSLPLLGKKVPALRPENDTFFMIKAFAAGVILATGFVHILPDAFDNLTSPCLVENPWGDFPFSGFVAMMSAIGTLMIDTFATGYYKRQHFNCKPNKQLVDEEMANEHAGHVHVHTHATHGHAHGSTDSSYQELALSEIIRKRVISQVLELGIVVHSIIIGISLGASESLDTIKPLLAALSFHQFFEGMGLGGCISQAEYKSRSMAIMAAFFSLTTPVGIAIGVGISSVYKENGPTALIVQGVFNSASAGILIYMALVDLLAADFMNPILQSNRRLQLGANISLLLGAGCMSVLAKWA</sequence>
<keyword evidence="7 8" id="KW-0472">Membrane</keyword>
<keyword evidence="9" id="KW-0732">Signal</keyword>
<dbReference type="STRING" id="2711.A0A067F629"/>
<feature type="transmembrane region" description="Helical" evidence="8">
    <location>
        <begin position="205"/>
        <end position="225"/>
    </location>
</feature>
<dbReference type="PANTHER" id="PTHR11040:SF181">
    <property type="entry name" value="ZINC TRANSPORTER 1"/>
    <property type="match status" value="1"/>
</dbReference>
<comment type="caution">
    <text evidence="8">Lacks conserved residue(s) required for the propagation of feature annotation.</text>
</comment>
<evidence type="ECO:0000256" key="4">
    <source>
        <dbReference type="ARBA" id="ARBA00022692"/>
    </source>
</evidence>
<feature type="transmembrane region" description="Helical" evidence="8">
    <location>
        <begin position="268"/>
        <end position="291"/>
    </location>
</feature>
<dbReference type="Proteomes" id="UP000027120">
    <property type="component" value="Unassembled WGS sequence"/>
</dbReference>
<evidence type="ECO:0000256" key="1">
    <source>
        <dbReference type="ARBA" id="ARBA00004141"/>
    </source>
</evidence>
<evidence type="ECO:0000256" key="5">
    <source>
        <dbReference type="ARBA" id="ARBA00022989"/>
    </source>
</evidence>
<dbReference type="GO" id="GO:0005886">
    <property type="term" value="C:plasma membrane"/>
    <property type="evidence" value="ECO:0000318"/>
    <property type="project" value="GO_Central"/>
</dbReference>
<dbReference type="OrthoDB" id="448280at2759"/>
<feature type="transmembrane region" description="Helical" evidence="8">
    <location>
        <begin position="339"/>
        <end position="358"/>
    </location>
</feature>
<evidence type="ECO:0000256" key="2">
    <source>
        <dbReference type="ARBA" id="ARBA00006939"/>
    </source>
</evidence>
<feature type="transmembrane region" description="Helical" evidence="8">
    <location>
        <begin position="297"/>
        <end position="318"/>
    </location>
</feature>
<dbReference type="KEGG" id="cit:102615205"/>
<dbReference type="GO" id="GO:0005385">
    <property type="term" value="F:zinc ion transmembrane transporter activity"/>
    <property type="evidence" value="ECO:0000318"/>
    <property type="project" value="GO_Central"/>
</dbReference>
<evidence type="ECO:0000256" key="9">
    <source>
        <dbReference type="SAM" id="SignalP"/>
    </source>
</evidence>
<feature type="transmembrane region" description="Helical" evidence="8">
    <location>
        <begin position="50"/>
        <end position="69"/>
    </location>
</feature>
<feature type="transmembrane region" description="Helical" evidence="8">
    <location>
        <begin position="122"/>
        <end position="143"/>
    </location>
</feature>
<dbReference type="EMBL" id="KK784924">
    <property type="protein sequence ID" value="KDO61585.1"/>
    <property type="molecule type" value="Genomic_DNA"/>
</dbReference>
<protein>
    <submittedName>
        <fullName evidence="10">Uncharacterized protein</fullName>
    </submittedName>
</protein>
<gene>
    <name evidence="10" type="ORF">CISIN_1g018182mg</name>
</gene>
<dbReference type="InterPro" id="IPR003689">
    <property type="entry name" value="ZIP"/>
</dbReference>
<evidence type="ECO:0000313" key="11">
    <source>
        <dbReference type="Proteomes" id="UP000027120"/>
    </source>
</evidence>
<keyword evidence="5 8" id="KW-1133">Transmembrane helix</keyword>
<evidence type="ECO:0000256" key="8">
    <source>
        <dbReference type="RuleBase" id="RU362088"/>
    </source>
</evidence>
<dbReference type="GO" id="GO:0071577">
    <property type="term" value="P:zinc ion transmembrane transport"/>
    <property type="evidence" value="ECO:0000318"/>
    <property type="project" value="GO_Central"/>
</dbReference>
<evidence type="ECO:0000313" key="10">
    <source>
        <dbReference type="EMBL" id="KDO61585.1"/>
    </source>
</evidence>
<dbReference type="Pfam" id="PF02535">
    <property type="entry name" value="Zip"/>
    <property type="match status" value="1"/>
</dbReference>
<reference evidence="10 11" key="1">
    <citation type="submission" date="2014-04" db="EMBL/GenBank/DDBJ databases">
        <authorList>
            <consortium name="International Citrus Genome Consortium"/>
            <person name="Gmitter F."/>
            <person name="Chen C."/>
            <person name="Farmerie W."/>
            <person name="Harkins T."/>
            <person name="Desany B."/>
            <person name="Mohiuddin M."/>
            <person name="Kodira C."/>
            <person name="Borodovsky M."/>
            <person name="Lomsadze A."/>
            <person name="Burns P."/>
            <person name="Jenkins J."/>
            <person name="Prochnik S."/>
            <person name="Shu S."/>
            <person name="Chapman J."/>
            <person name="Pitluck S."/>
            <person name="Schmutz J."/>
            <person name="Rokhsar D."/>
        </authorList>
    </citation>
    <scope>NUCLEOTIDE SEQUENCE</scope>
</reference>
<dbReference type="NCBIfam" id="TIGR00820">
    <property type="entry name" value="zip"/>
    <property type="match status" value="1"/>
</dbReference>
<dbReference type="PaxDb" id="2711-XP_006493801.1"/>
<comment type="subcellular location">
    <subcellularLocation>
        <location evidence="1 8">Membrane</location>
        <topology evidence="1 8">Multi-pass membrane protein</topology>
    </subcellularLocation>
</comment>
<dbReference type="eggNOG" id="KOG1558">
    <property type="taxonomic scope" value="Eukaryota"/>
</dbReference>
<evidence type="ECO:0000256" key="3">
    <source>
        <dbReference type="ARBA" id="ARBA00022448"/>
    </source>
</evidence>